<dbReference type="AlphaFoldDB" id="A0AAD1XDD6"/>
<reference evidence="2" key="1">
    <citation type="submission" date="2023-07" db="EMBL/GenBank/DDBJ databases">
        <authorList>
            <consortium name="AG Swart"/>
            <person name="Singh M."/>
            <person name="Singh A."/>
            <person name="Seah K."/>
            <person name="Emmerich C."/>
        </authorList>
    </citation>
    <scope>NUCLEOTIDE SEQUENCE</scope>
    <source>
        <strain evidence="2">DP1</strain>
    </source>
</reference>
<proteinExistence type="predicted"/>
<dbReference type="Proteomes" id="UP001295684">
    <property type="component" value="Unassembled WGS sequence"/>
</dbReference>
<gene>
    <name evidence="2" type="ORF">ECRASSUSDP1_LOCUS8996</name>
</gene>
<evidence type="ECO:0000259" key="1">
    <source>
        <dbReference type="Pfam" id="PF25795"/>
    </source>
</evidence>
<organism evidence="2 3">
    <name type="scientific">Euplotes crassus</name>
    <dbReference type="NCBI Taxonomy" id="5936"/>
    <lineage>
        <taxon>Eukaryota</taxon>
        <taxon>Sar</taxon>
        <taxon>Alveolata</taxon>
        <taxon>Ciliophora</taxon>
        <taxon>Intramacronucleata</taxon>
        <taxon>Spirotrichea</taxon>
        <taxon>Hypotrichia</taxon>
        <taxon>Euplotida</taxon>
        <taxon>Euplotidae</taxon>
        <taxon>Moneuplotes</taxon>
    </lineage>
</organism>
<sequence length="1139" mass="131434">MEVEQNIEINEQLLNEPPSITEEEMQAILLSHKGELTPEEMRVSQELLFGLKKKISANIPIFAKHLLTFSNQVAQTISLLLSEVLVEDWSKMPHSLGLNLFNDLEKLIHCPAEADGMDDGEISSFLQLRCKIARIFWLEIPFIKEHLNLITKNFDEDVSCLKNLRYFELLIREMLQEKPNTMSYKKSVALFKNKSIPVIANACSKLFFKILGVLDSGNFTKEDLEKLELTILTLISCISFEQALKERAESDTNQFQIKTKSHNCLDKFINGSMSWCTEEFVNSLELLYDFLNKNQGYENICMDIATLTKNIAQSCRDEASSDEKSEHGYLKRELICTRVMKFIINLNDQDQIWKDDQIYHEVCCIIEVVNDLIGRGELSTTDDWNCTIYAILKKVIGLSNIPLITKFISSVFGNIISRGSSFTDFYRNMILSVKSRSLSQGIECNEEEVEINFMQFTKNLLDVMTLADLNADPVQLITILEPFSYLINFSVEESYKLMIDYLKKCILVFSDITNTSEVLQESEWNEIVKGSCWSIYMGSEIIKIHKKTKKAGHEFPADEKFFSLISHIFRVAKVFQEVSGVSLSQEKKYIFSKYSLYTYALMKFFAAFNKVYFKSQHFNTLAVDEIAHGINSAYNNMFMEEGEQVGSNNCLITILQYCLQNITRGGMEIIQVIADKATIKIVCFGDEEEYLPVIKGQVIDSYFFQKMIEYDISNTFTKSLEMSCKRTRMYYNSEALLIFKKYNSFGLSSDLLGLGDLNNTLEAADFSDKLKTANILLSKLQGIFCAVSGSSMYSYVYKNSQEFLNTIKELNEYLYCSQDSSKEVVLYFKHMLDLIGEICDNKLNRIHYQSQGIICSQIYNTILKILADFVQNIFPNDLDSKILKDLFNECLLVFRNFFRSNFVGKNTYKNFKDKKICSLVVKYVELISKINFEELYVYAENLYPFLFALFDNGFEYLFECQNSHILNILDILNQGMMSLNSKVWMSTVEANQAMTSRILKERSAVDHETTTKKIQFLIALSEKDWVWKILENIYRSVIRFERNNLNIVARLATQLILLMNDSEHTSDCKALAEEYPLESIAKIIIEETTMFKKEVESKVKSNSIPHASHHLYQSFLNFMERLDNEFMSLDGIEPDIDVS</sequence>
<name>A0AAD1XDD6_EUPCR</name>
<dbReference type="Pfam" id="PF25795">
    <property type="entry name" value="TPR_XPO7"/>
    <property type="match status" value="1"/>
</dbReference>
<evidence type="ECO:0000313" key="3">
    <source>
        <dbReference type="Proteomes" id="UP001295684"/>
    </source>
</evidence>
<feature type="domain" description="Exportin-7/Ran-binding protein 17 TPR repeats" evidence="1">
    <location>
        <begin position="472"/>
        <end position="620"/>
    </location>
</feature>
<dbReference type="EMBL" id="CAMPGE010008824">
    <property type="protein sequence ID" value="CAI2367708.1"/>
    <property type="molecule type" value="Genomic_DNA"/>
</dbReference>
<protein>
    <recommendedName>
        <fullName evidence="1">Exportin-7/Ran-binding protein 17 TPR repeats domain-containing protein</fullName>
    </recommendedName>
</protein>
<keyword evidence="3" id="KW-1185">Reference proteome</keyword>
<accession>A0AAD1XDD6</accession>
<dbReference type="InterPro" id="IPR057947">
    <property type="entry name" value="TPR_XPO7/RBP17"/>
</dbReference>
<evidence type="ECO:0000313" key="2">
    <source>
        <dbReference type="EMBL" id="CAI2367708.1"/>
    </source>
</evidence>
<comment type="caution">
    <text evidence="2">The sequence shown here is derived from an EMBL/GenBank/DDBJ whole genome shotgun (WGS) entry which is preliminary data.</text>
</comment>